<feature type="compositionally biased region" description="Polar residues" evidence="5">
    <location>
        <begin position="229"/>
        <end position="238"/>
    </location>
</feature>
<dbReference type="PANTHER" id="PTHR31945:SF144">
    <property type="entry name" value="BHLH DOMAIN-CONTAINING PROTEIN"/>
    <property type="match status" value="1"/>
</dbReference>
<dbReference type="SMART" id="SM00353">
    <property type="entry name" value="HLH"/>
    <property type="match status" value="1"/>
</dbReference>
<dbReference type="InterPro" id="IPR036638">
    <property type="entry name" value="HLH_DNA-bd_sf"/>
</dbReference>
<evidence type="ECO:0000256" key="1">
    <source>
        <dbReference type="ARBA" id="ARBA00004123"/>
    </source>
</evidence>
<dbReference type="GO" id="GO:0046983">
    <property type="term" value="F:protein dimerization activity"/>
    <property type="evidence" value="ECO:0007669"/>
    <property type="project" value="InterPro"/>
</dbReference>
<keyword evidence="4" id="KW-0539">Nucleus</keyword>
<name>A0A8T0HZF2_CERPU</name>
<feature type="domain" description="BHLH" evidence="6">
    <location>
        <begin position="148"/>
        <end position="198"/>
    </location>
</feature>
<feature type="region of interest" description="Disordered" evidence="5">
    <location>
        <begin position="229"/>
        <end position="251"/>
    </location>
</feature>
<keyword evidence="3" id="KW-0804">Transcription</keyword>
<accession>A0A8T0HZF2</accession>
<evidence type="ECO:0000313" key="7">
    <source>
        <dbReference type="EMBL" id="KAG0576572.1"/>
    </source>
</evidence>
<comment type="caution">
    <text evidence="7">The sequence shown here is derived from an EMBL/GenBank/DDBJ whole genome shotgun (WGS) entry which is preliminary data.</text>
</comment>
<dbReference type="GO" id="GO:0005634">
    <property type="term" value="C:nucleus"/>
    <property type="evidence" value="ECO:0007669"/>
    <property type="project" value="UniProtKB-SubCell"/>
</dbReference>
<protein>
    <recommendedName>
        <fullName evidence="6">BHLH domain-containing protein</fullName>
    </recommendedName>
</protein>
<dbReference type="SUPFAM" id="SSF47459">
    <property type="entry name" value="HLH, helix-loop-helix DNA-binding domain"/>
    <property type="match status" value="1"/>
</dbReference>
<evidence type="ECO:0000256" key="4">
    <source>
        <dbReference type="ARBA" id="ARBA00023242"/>
    </source>
</evidence>
<keyword evidence="8" id="KW-1185">Reference proteome</keyword>
<dbReference type="EMBL" id="CM026425">
    <property type="protein sequence ID" value="KAG0576572.1"/>
    <property type="molecule type" value="Genomic_DNA"/>
</dbReference>
<organism evidence="7 8">
    <name type="scientific">Ceratodon purpureus</name>
    <name type="common">Fire moss</name>
    <name type="synonym">Dicranum purpureum</name>
    <dbReference type="NCBI Taxonomy" id="3225"/>
    <lineage>
        <taxon>Eukaryota</taxon>
        <taxon>Viridiplantae</taxon>
        <taxon>Streptophyta</taxon>
        <taxon>Embryophyta</taxon>
        <taxon>Bryophyta</taxon>
        <taxon>Bryophytina</taxon>
        <taxon>Bryopsida</taxon>
        <taxon>Dicranidae</taxon>
        <taxon>Pseudoditrichales</taxon>
        <taxon>Ditrichaceae</taxon>
        <taxon>Ceratodon</taxon>
    </lineage>
</organism>
<dbReference type="Pfam" id="PF00010">
    <property type="entry name" value="HLH"/>
    <property type="match status" value="1"/>
</dbReference>
<dbReference type="GO" id="GO:0003700">
    <property type="term" value="F:DNA-binding transcription factor activity"/>
    <property type="evidence" value="ECO:0007669"/>
    <property type="project" value="TreeGrafter"/>
</dbReference>
<dbReference type="PANTHER" id="PTHR31945">
    <property type="entry name" value="TRANSCRIPTION FACTOR SCREAM2-RELATED"/>
    <property type="match status" value="1"/>
</dbReference>
<dbReference type="PROSITE" id="PS50888">
    <property type="entry name" value="BHLH"/>
    <property type="match status" value="1"/>
</dbReference>
<evidence type="ECO:0000256" key="2">
    <source>
        <dbReference type="ARBA" id="ARBA00023015"/>
    </source>
</evidence>
<dbReference type="InterPro" id="IPR011598">
    <property type="entry name" value="bHLH_dom"/>
</dbReference>
<gene>
    <name evidence="7" type="ORF">KC19_5G090400</name>
</gene>
<evidence type="ECO:0000256" key="5">
    <source>
        <dbReference type="SAM" id="MobiDB-lite"/>
    </source>
</evidence>
<dbReference type="AlphaFoldDB" id="A0A8T0HZF2"/>
<comment type="subcellular location">
    <subcellularLocation>
        <location evidence="1">Nucleus</location>
    </subcellularLocation>
</comment>
<evidence type="ECO:0000256" key="3">
    <source>
        <dbReference type="ARBA" id="ARBA00023163"/>
    </source>
</evidence>
<evidence type="ECO:0000313" key="8">
    <source>
        <dbReference type="Proteomes" id="UP000822688"/>
    </source>
</evidence>
<keyword evidence="2" id="KW-0805">Transcription regulation</keyword>
<feature type="region of interest" description="Disordered" evidence="5">
    <location>
        <begin position="125"/>
        <end position="148"/>
    </location>
</feature>
<sequence length="370" mass="41720">MAESSPNFRTWSSSSEAANSLCYKLGNSFDMDSAGSMDADELAWQQLSERVTALNYPTRIQMQRPDMLGSVDSRYGQVFQFHSGYNHDVSTDLPLNGFPELSITDRIPNRPESLPEAVFPSLEPPVEAPRKIRTGRRRRSSESTPDGWVASKNLISERRRREKLQKGLITLRELVPMFNQKMDRVSILTDAINHLQDLKRQVETLESTDSHDEDRRTFDLKTVEVTKSSSTDVGTSYGDNEGENQKNSSTDGSFCSEFIDNSVVRCEYETSPASSRDWDLQLIQLDVVKLDHGVYKLDLICMEQSGILVQLSQAIEAFVIEIVYTSIVVITSAKVTCTFIVKMSSWNDMTLEEVRADIKKLLGKSGLQFS</sequence>
<proteinExistence type="predicted"/>
<dbReference type="InterPro" id="IPR051358">
    <property type="entry name" value="TF_AMS/ICE1/BHLH6-like"/>
</dbReference>
<reference evidence="7" key="1">
    <citation type="submission" date="2020-06" db="EMBL/GenBank/DDBJ databases">
        <title>WGS assembly of Ceratodon purpureus strain R40.</title>
        <authorList>
            <person name="Carey S.B."/>
            <person name="Jenkins J."/>
            <person name="Shu S."/>
            <person name="Lovell J.T."/>
            <person name="Sreedasyam A."/>
            <person name="Maumus F."/>
            <person name="Tiley G.P."/>
            <person name="Fernandez-Pozo N."/>
            <person name="Barry K."/>
            <person name="Chen C."/>
            <person name="Wang M."/>
            <person name="Lipzen A."/>
            <person name="Daum C."/>
            <person name="Saski C.A."/>
            <person name="Payton A.C."/>
            <person name="Mcbreen J.C."/>
            <person name="Conrad R.E."/>
            <person name="Kollar L.M."/>
            <person name="Olsson S."/>
            <person name="Huttunen S."/>
            <person name="Landis J.B."/>
            <person name="Wickett N.J."/>
            <person name="Johnson M.G."/>
            <person name="Rensing S.A."/>
            <person name="Grimwood J."/>
            <person name="Schmutz J."/>
            <person name="Mcdaniel S.F."/>
        </authorList>
    </citation>
    <scope>NUCLEOTIDE SEQUENCE</scope>
    <source>
        <strain evidence="7">R40</strain>
    </source>
</reference>
<dbReference type="Proteomes" id="UP000822688">
    <property type="component" value="Chromosome 5"/>
</dbReference>
<dbReference type="Gene3D" id="4.10.280.10">
    <property type="entry name" value="Helix-loop-helix DNA-binding domain"/>
    <property type="match status" value="1"/>
</dbReference>
<dbReference type="GO" id="GO:0043565">
    <property type="term" value="F:sequence-specific DNA binding"/>
    <property type="evidence" value="ECO:0007669"/>
    <property type="project" value="TreeGrafter"/>
</dbReference>
<evidence type="ECO:0000259" key="6">
    <source>
        <dbReference type="PROSITE" id="PS50888"/>
    </source>
</evidence>